<dbReference type="EMBL" id="CAADRP010000147">
    <property type="protein sequence ID" value="VFU23987.1"/>
    <property type="molecule type" value="Genomic_DNA"/>
</dbReference>
<gene>
    <name evidence="1" type="ORF">SVIM_LOCUS41184</name>
</gene>
<proteinExistence type="predicted"/>
<name>A0A6N2K8N5_SALVM</name>
<evidence type="ECO:0000313" key="1">
    <source>
        <dbReference type="EMBL" id="VFU23987.1"/>
    </source>
</evidence>
<accession>A0A6N2K8N5</accession>
<sequence>MVAIMMMLNISRSSVDTRDLTGNSVLVELHFYVVEASRKLLDLCTMRKTLTSIQGEMLLNHLSYVDSSNVVVPLTSSVVI</sequence>
<reference evidence="1" key="1">
    <citation type="submission" date="2019-03" db="EMBL/GenBank/DDBJ databases">
        <authorList>
            <person name="Mank J."/>
            <person name="Almeida P."/>
        </authorList>
    </citation>
    <scope>NUCLEOTIDE SEQUENCE</scope>
    <source>
        <strain evidence="1">78183</strain>
    </source>
</reference>
<protein>
    <submittedName>
        <fullName evidence="1">Uncharacterized protein</fullName>
    </submittedName>
</protein>
<dbReference type="AlphaFoldDB" id="A0A6N2K8N5"/>
<organism evidence="1">
    <name type="scientific">Salix viminalis</name>
    <name type="common">Common osier</name>
    <name type="synonym">Basket willow</name>
    <dbReference type="NCBI Taxonomy" id="40686"/>
    <lineage>
        <taxon>Eukaryota</taxon>
        <taxon>Viridiplantae</taxon>
        <taxon>Streptophyta</taxon>
        <taxon>Embryophyta</taxon>
        <taxon>Tracheophyta</taxon>
        <taxon>Spermatophyta</taxon>
        <taxon>Magnoliopsida</taxon>
        <taxon>eudicotyledons</taxon>
        <taxon>Gunneridae</taxon>
        <taxon>Pentapetalae</taxon>
        <taxon>rosids</taxon>
        <taxon>fabids</taxon>
        <taxon>Malpighiales</taxon>
        <taxon>Salicaceae</taxon>
        <taxon>Saliceae</taxon>
        <taxon>Salix</taxon>
    </lineage>
</organism>